<dbReference type="CDD" id="cd24007">
    <property type="entry name" value="ASKHA_NBD_eukNAGK-like"/>
    <property type="match status" value="1"/>
</dbReference>
<keyword evidence="3" id="KW-1185">Reference proteome</keyword>
<dbReference type="Proteomes" id="UP000002382">
    <property type="component" value="Chromosome"/>
</dbReference>
<dbReference type="eggNOG" id="COG2971">
    <property type="taxonomic scope" value="Bacteria"/>
</dbReference>
<accession>C5CH63</accession>
<name>C5CH63_KOSOT</name>
<dbReference type="PANTHER" id="PTHR12862">
    <property type="entry name" value="BADF TYPE ATPASE DOMAIN-CONTAINING PROTEIN"/>
    <property type="match status" value="1"/>
</dbReference>
<dbReference type="RefSeq" id="WP_015869309.1">
    <property type="nucleotide sequence ID" value="NC_012785.1"/>
</dbReference>
<dbReference type="STRING" id="521045.Kole_1986"/>
<feature type="domain" description="ATPase BadF/BadG/BcrA/BcrD type" evidence="1">
    <location>
        <begin position="4"/>
        <end position="269"/>
    </location>
</feature>
<evidence type="ECO:0000259" key="1">
    <source>
        <dbReference type="Pfam" id="PF01869"/>
    </source>
</evidence>
<dbReference type="InterPro" id="IPR039758">
    <property type="entry name" value="NAGK-like"/>
</dbReference>
<sequence>MKFLGVDGGGTHLRATLLENHTEKKFLIKEGVNLTSKPKEQIKNVFSQLFKLTGPVNGMILSFSGAETQERRFILKSVVEEVYRCENLEILTDIKATLLTCYNGEPTVVVIAGTGSVVLGIDAKGNTKRSGGWGHLFDDEGSAFWISLRILQEFFKYNDNLRDYDPIFSRILNFYEVQRFEDLTNLQSRSDFKEHISAFTREIFNTPSPLVSSIIEEGVSILGKRCTLVLKTVGSNRLFVHGGMFNVPQYLEQFKKHLPENIEINKVENIDTAMAYRAKKQFEQQ</sequence>
<dbReference type="InterPro" id="IPR043129">
    <property type="entry name" value="ATPase_NBD"/>
</dbReference>
<dbReference type="PANTHER" id="PTHR12862:SF0">
    <property type="entry name" value="N-ACETYL-D-GLUCOSAMINE KINASE"/>
    <property type="match status" value="1"/>
</dbReference>
<dbReference type="AlphaFoldDB" id="C5CH63"/>
<evidence type="ECO:0000313" key="2">
    <source>
        <dbReference type="EMBL" id="ACR80666.1"/>
    </source>
</evidence>
<dbReference type="GO" id="GO:0045127">
    <property type="term" value="F:N-acetylglucosamine kinase activity"/>
    <property type="evidence" value="ECO:0007669"/>
    <property type="project" value="InterPro"/>
</dbReference>
<dbReference type="InterPro" id="IPR002731">
    <property type="entry name" value="ATPase_BadF"/>
</dbReference>
<dbReference type="OrthoDB" id="9772633at2"/>
<dbReference type="HOGENOM" id="CLU_016274_1_1_0"/>
<evidence type="ECO:0000313" key="3">
    <source>
        <dbReference type="Proteomes" id="UP000002382"/>
    </source>
</evidence>
<dbReference type="Pfam" id="PF01869">
    <property type="entry name" value="BcrAD_BadFG"/>
    <property type="match status" value="1"/>
</dbReference>
<dbReference type="KEGG" id="kol:Kole_1986"/>
<proteinExistence type="predicted"/>
<dbReference type="Gene3D" id="3.30.420.40">
    <property type="match status" value="2"/>
</dbReference>
<dbReference type="SUPFAM" id="SSF53067">
    <property type="entry name" value="Actin-like ATPase domain"/>
    <property type="match status" value="2"/>
</dbReference>
<reference evidence="2 3" key="2">
    <citation type="journal article" date="2011" name="J. Bacteriol.">
        <title>Genome Sequence of Kosmotoga olearia Strain TBF 19.5.1, a Thermophilic Bacterium with a Wide Growth Temperature Range, Isolated from the Troll B Oil Platform in the North Sea.</title>
        <authorList>
            <person name="Swithers K.S."/>
            <person name="Dipippo J.L."/>
            <person name="Bruce D.C."/>
            <person name="Detter C."/>
            <person name="Tapia R."/>
            <person name="Han S."/>
            <person name="Goodwin L.A."/>
            <person name="Han J."/>
            <person name="Woyke T."/>
            <person name="Pitluck S."/>
            <person name="Pennacchio L."/>
            <person name="Nolan M."/>
            <person name="Mikhailova N."/>
            <person name="Land M.L."/>
            <person name="Nesbo C.L."/>
            <person name="Gogarten J.P."/>
            <person name="Noll K.M."/>
        </authorList>
    </citation>
    <scope>NUCLEOTIDE SEQUENCE [LARGE SCALE GENOMIC DNA]</scope>
    <source>
        <strain evidence="3">ATCC BAA-1733 / DSM 21960 / TBF 19.5.1</strain>
    </source>
</reference>
<reference evidence="2 3" key="1">
    <citation type="submission" date="2009-06" db="EMBL/GenBank/DDBJ databases">
        <title>Complete sequence of Thermotogales bacterium TBF 19.5.1.</title>
        <authorList>
            <consortium name="US DOE Joint Genome Institute"/>
            <person name="Lucas S."/>
            <person name="Copeland A."/>
            <person name="Lapidus A."/>
            <person name="Glavina del Rio T."/>
            <person name="Tice H."/>
            <person name="Bruce D."/>
            <person name="Goodwin L."/>
            <person name="Pitluck S."/>
            <person name="Chertkov O."/>
            <person name="Brettin T."/>
            <person name="Detter J.C."/>
            <person name="Han C."/>
            <person name="Schmutz J."/>
            <person name="Larimer F."/>
            <person name="Land M."/>
            <person name="Hauser L."/>
            <person name="Kyrpides N."/>
            <person name="Ovchinnikova G."/>
            <person name="Noll K."/>
        </authorList>
    </citation>
    <scope>NUCLEOTIDE SEQUENCE [LARGE SCALE GENOMIC DNA]</scope>
    <source>
        <strain evidence="3">ATCC BAA-1733 / DSM 21960 / TBF 19.5.1</strain>
    </source>
</reference>
<protein>
    <submittedName>
        <fullName evidence="2">ATPase BadF/BadG/BcrA/BcrD type</fullName>
    </submittedName>
</protein>
<gene>
    <name evidence="2" type="ordered locus">Kole_1986</name>
</gene>
<dbReference type="EMBL" id="CP001634">
    <property type="protein sequence ID" value="ACR80666.1"/>
    <property type="molecule type" value="Genomic_DNA"/>
</dbReference>
<organism evidence="2 3">
    <name type="scientific">Kosmotoga olearia (strain ATCC BAA-1733 / DSM 21960 / TBF 19.5.1)</name>
    <dbReference type="NCBI Taxonomy" id="521045"/>
    <lineage>
        <taxon>Bacteria</taxon>
        <taxon>Thermotogati</taxon>
        <taxon>Thermotogota</taxon>
        <taxon>Thermotogae</taxon>
        <taxon>Kosmotogales</taxon>
        <taxon>Kosmotogaceae</taxon>
        <taxon>Kosmotoga</taxon>
    </lineage>
</organism>